<comment type="similarity">
    <text evidence="6">Belongs to the protein kinase superfamily. CMGC Ser/Thr protein kinase family. Lammer subfamily.</text>
</comment>
<feature type="region of interest" description="Disordered" evidence="8">
    <location>
        <begin position="900"/>
        <end position="947"/>
    </location>
</feature>
<feature type="region of interest" description="Disordered" evidence="8">
    <location>
        <begin position="594"/>
        <end position="618"/>
    </location>
</feature>
<dbReference type="STRING" id="135651.G0NKT5"/>
<dbReference type="PANTHER" id="PTHR45646">
    <property type="entry name" value="SERINE/THREONINE-PROTEIN KINASE DOA-RELATED"/>
    <property type="match status" value="1"/>
</dbReference>
<evidence type="ECO:0000313" key="10">
    <source>
        <dbReference type="EMBL" id="EGT33114.1"/>
    </source>
</evidence>
<evidence type="ECO:0000256" key="4">
    <source>
        <dbReference type="ARBA" id="ARBA00022777"/>
    </source>
</evidence>
<keyword evidence="11" id="KW-1185">Reference proteome</keyword>
<dbReference type="Pfam" id="PF00069">
    <property type="entry name" value="Pkinase"/>
    <property type="match status" value="1"/>
</dbReference>
<dbReference type="PROSITE" id="PS00108">
    <property type="entry name" value="PROTEIN_KINASE_ST"/>
    <property type="match status" value="1"/>
</dbReference>
<dbReference type="GO" id="GO:0004674">
    <property type="term" value="F:protein serine/threonine kinase activity"/>
    <property type="evidence" value="ECO:0007669"/>
    <property type="project" value="UniProtKB-KW"/>
</dbReference>
<feature type="compositionally biased region" description="Polar residues" evidence="8">
    <location>
        <begin position="937"/>
        <end position="947"/>
    </location>
</feature>
<dbReference type="eggNOG" id="KOG0671">
    <property type="taxonomic scope" value="Eukaryota"/>
</dbReference>
<dbReference type="GO" id="GO:0005524">
    <property type="term" value="F:ATP binding"/>
    <property type="evidence" value="ECO:0007669"/>
    <property type="project" value="UniProtKB-UniRule"/>
</dbReference>
<sequence length="947" mass="106375">MSKRSARDASKKASADVMASIEPDQAYNDPDNTFRRVTRSLSKRAKIPNFEHPIAAAEESVIVQLKKSERRNKSSPKSRGNLSTEPTTDATPKFESSDLPNLWNASSDVKLLETPSHLSFKDDTNRILDSNKLKYYLENKVVLSKEGDMSLEPDEELREYKIIRKLGAGTFSSVWLAQDTTNDSKVAMKIERLLPNGKSCSSNELQIASMISDAIKRDEKAGANIAKFIESFTVQGNHDSEHLVMVFELCGPDLFTIIERSNQNRLSFRRIQDFGRQLLTGLAFLHSKCNVLHCDLKPENVMVYAIDKDIQVEVEATEERKTRCVYDVDLLSDECDILVKIADFGFGMHTDANKNMLVQSCAYRAPESFFKAQITKATDIWSVACIMFFLATREDLFKCDEKCGSLVGDGVTHLTQIFGLLGQPNMNYSGRSKCYELNKLYETGKLFTPGVEPEMAPTFVSIKLEELSSMTAESAELLSDLLIQMLQLNPKARLSAGDALNHPFFAHEEVDGLTVEKIRELNEKTNNHPTSAVSLDYKILSSKYDPFSGYKKCLDPGIARPGSPPLGARIPEDQGSSTYIRARLPIYMASSLSRDTNRCGSPSYRTGSPSRRARSPRDVVPYHRSHVTRYMSESPSRRPRSPTLDVRLPTNQLALSTNRPGWPRNRSAPPSNFSAARQGYGAQMTGYGTWMQQNGVASNPERALERYGGVPPFQRAVGSSNARQHYGANQYYHQYYQVAYQYYRAQQENGAHNSYGPQRHYGSHHSYGAHQHAHQYNRAPVNRDRTYDDRGSVSRAHPYPRASGDRNGSQYHDPTIFNRSHRHNEPAMPGYRAVPPRLDARVESYRAGLPDHRVGSSRTRAHSPRFDCHVQTYQGAAPDRRGDISRSRGALPTMDRQMATYRGAPSDRRGGVSRSSENLPRCEARVPPNGGYHSAVRFTTQRSPAYE</sequence>
<dbReference type="EMBL" id="GL379902">
    <property type="protein sequence ID" value="EGT33114.1"/>
    <property type="molecule type" value="Genomic_DNA"/>
</dbReference>
<dbReference type="InterPro" id="IPR017441">
    <property type="entry name" value="Protein_kinase_ATP_BS"/>
</dbReference>
<reference evidence="11" key="1">
    <citation type="submission" date="2011-07" db="EMBL/GenBank/DDBJ databases">
        <authorList>
            <consortium name="Caenorhabditis brenneri Sequencing and Analysis Consortium"/>
            <person name="Wilson R.K."/>
        </authorList>
    </citation>
    <scope>NUCLEOTIDE SEQUENCE [LARGE SCALE GENOMIC DNA]</scope>
    <source>
        <strain evidence="11">PB2801</strain>
    </source>
</reference>
<dbReference type="OrthoDB" id="2649at2759"/>
<dbReference type="SUPFAM" id="SSF56112">
    <property type="entry name" value="Protein kinase-like (PK-like)"/>
    <property type="match status" value="1"/>
</dbReference>
<dbReference type="PANTHER" id="PTHR45646:SF11">
    <property type="entry name" value="SERINE_THREONINE-PROTEIN KINASE DOA"/>
    <property type="match status" value="1"/>
</dbReference>
<dbReference type="PROSITE" id="PS50011">
    <property type="entry name" value="PROTEIN_KINASE_DOM"/>
    <property type="match status" value="1"/>
</dbReference>
<evidence type="ECO:0000259" key="9">
    <source>
        <dbReference type="PROSITE" id="PS50011"/>
    </source>
</evidence>
<keyword evidence="5 7" id="KW-0067">ATP-binding</keyword>
<feature type="compositionally biased region" description="Basic and acidic residues" evidence="8">
    <location>
        <begin position="781"/>
        <end position="792"/>
    </location>
</feature>
<gene>
    <name evidence="10" type="ORF">CAEBREN_25171</name>
</gene>
<keyword evidence="2" id="KW-0808">Transferase</keyword>
<evidence type="ECO:0000256" key="3">
    <source>
        <dbReference type="ARBA" id="ARBA00022741"/>
    </source>
</evidence>
<feature type="region of interest" description="Disordered" evidence="8">
    <location>
        <begin position="762"/>
        <end position="833"/>
    </location>
</feature>
<evidence type="ECO:0000256" key="8">
    <source>
        <dbReference type="SAM" id="MobiDB-lite"/>
    </source>
</evidence>
<dbReference type="HOGENOM" id="CLU_310620_0_0_1"/>
<dbReference type="AlphaFoldDB" id="G0NKT5"/>
<feature type="domain" description="Protein kinase" evidence="9">
    <location>
        <begin position="160"/>
        <end position="505"/>
    </location>
</feature>
<dbReference type="InParanoid" id="G0NKT5"/>
<dbReference type="InterPro" id="IPR051175">
    <property type="entry name" value="CLK_kinases"/>
</dbReference>
<feature type="region of interest" description="Disordered" evidence="8">
    <location>
        <begin position="67"/>
        <end position="99"/>
    </location>
</feature>
<feature type="compositionally biased region" description="Polar residues" evidence="8">
    <location>
        <begin position="594"/>
        <end position="609"/>
    </location>
</feature>
<dbReference type="InterPro" id="IPR008271">
    <property type="entry name" value="Ser/Thr_kinase_AS"/>
</dbReference>
<proteinExistence type="inferred from homology"/>
<accession>G0NKT5</accession>
<dbReference type="Proteomes" id="UP000008068">
    <property type="component" value="Unassembled WGS sequence"/>
</dbReference>
<dbReference type="InterPro" id="IPR000719">
    <property type="entry name" value="Prot_kinase_dom"/>
</dbReference>
<evidence type="ECO:0000313" key="11">
    <source>
        <dbReference type="Proteomes" id="UP000008068"/>
    </source>
</evidence>
<feature type="region of interest" description="Disordered" evidence="8">
    <location>
        <begin position="1"/>
        <end position="33"/>
    </location>
</feature>
<feature type="binding site" evidence="7">
    <location>
        <position position="189"/>
    </location>
    <ligand>
        <name>ATP</name>
        <dbReference type="ChEBI" id="CHEBI:30616"/>
    </ligand>
</feature>
<evidence type="ECO:0000256" key="1">
    <source>
        <dbReference type="ARBA" id="ARBA00022527"/>
    </source>
</evidence>
<keyword evidence="4" id="KW-0418">Kinase</keyword>
<evidence type="ECO:0000256" key="5">
    <source>
        <dbReference type="ARBA" id="ARBA00022840"/>
    </source>
</evidence>
<feature type="compositionally biased region" description="Polar residues" evidence="8">
    <location>
        <begin position="77"/>
        <end position="90"/>
    </location>
</feature>
<dbReference type="SMART" id="SM00220">
    <property type="entry name" value="S_TKc"/>
    <property type="match status" value="1"/>
</dbReference>
<feature type="compositionally biased region" description="Basic and acidic residues" evidence="8">
    <location>
        <begin position="1"/>
        <end position="14"/>
    </location>
</feature>
<name>G0NKT5_CAEBE</name>
<feature type="region of interest" description="Disordered" evidence="8">
    <location>
        <begin position="654"/>
        <end position="673"/>
    </location>
</feature>
<keyword evidence="3 7" id="KW-0547">Nucleotide-binding</keyword>
<dbReference type="GO" id="GO:0005634">
    <property type="term" value="C:nucleus"/>
    <property type="evidence" value="ECO:0007669"/>
    <property type="project" value="TreeGrafter"/>
</dbReference>
<dbReference type="Gene3D" id="3.30.200.20">
    <property type="entry name" value="Phosphorylase Kinase, domain 1"/>
    <property type="match status" value="1"/>
</dbReference>
<keyword evidence="1" id="KW-0723">Serine/threonine-protein kinase</keyword>
<evidence type="ECO:0000256" key="7">
    <source>
        <dbReference type="PROSITE-ProRule" id="PRU10141"/>
    </source>
</evidence>
<protein>
    <recommendedName>
        <fullName evidence="9">Protein kinase domain-containing protein</fullName>
    </recommendedName>
</protein>
<organism evidence="11">
    <name type="scientific">Caenorhabditis brenneri</name>
    <name type="common">Nematode worm</name>
    <dbReference type="NCBI Taxonomy" id="135651"/>
    <lineage>
        <taxon>Eukaryota</taxon>
        <taxon>Metazoa</taxon>
        <taxon>Ecdysozoa</taxon>
        <taxon>Nematoda</taxon>
        <taxon>Chromadorea</taxon>
        <taxon>Rhabditida</taxon>
        <taxon>Rhabditina</taxon>
        <taxon>Rhabditomorpha</taxon>
        <taxon>Rhabditoidea</taxon>
        <taxon>Rhabditidae</taxon>
        <taxon>Peloderinae</taxon>
        <taxon>Caenorhabditis</taxon>
    </lineage>
</organism>
<dbReference type="InterPro" id="IPR011009">
    <property type="entry name" value="Kinase-like_dom_sf"/>
</dbReference>
<dbReference type="Gene3D" id="1.10.510.10">
    <property type="entry name" value="Transferase(Phosphotransferase) domain 1"/>
    <property type="match status" value="1"/>
</dbReference>
<dbReference type="PROSITE" id="PS00107">
    <property type="entry name" value="PROTEIN_KINASE_ATP"/>
    <property type="match status" value="1"/>
</dbReference>
<evidence type="ECO:0000256" key="2">
    <source>
        <dbReference type="ARBA" id="ARBA00022679"/>
    </source>
</evidence>
<evidence type="ECO:0000256" key="6">
    <source>
        <dbReference type="ARBA" id="ARBA00037966"/>
    </source>
</evidence>